<dbReference type="CDD" id="cd00093">
    <property type="entry name" value="HTH_XRE"/>
    <property type="match status" value="1"/>
</dbReference>
<keyword evidence="4" id="KW-1185">Reference proteome</keyword>
<dbReference type="GO" id="GO:0005829">
    <property type="term" value="C:cytosol"/>
    <property type="evidence" value="ECO:0007669"/>
    <property type="project" value="TreeGrafter"/>
</dbReference>
<dbReference type="AlphaFoldDB" id="A0A9X4N2J9"/>
<evidence type="ECO:0000313" key="4">
    <source>
        <dbReference type="Proteomes" id="UP001152599"/>
    </source>
</evidence>
<dbReference type="Proteomes" id="UP001152599">
    <property type="component" value="Unassembled WGS sequence"/>
</dbReference>
<evidence type="ECO:0000256" key="1">
    <source>
        <dbReference type="ARBA" id="ARBA00023125"/>
    </source>
</evidence>
<organism evidence="3 4">
    <name type="scientific">Profundicola chukchiensis</name>
    <dbReference type="NCBI Taxonomy" id="2961959"/>
    <lineage>
        <taxon>Bacteria</taxon>
        <taxon>Pseudomonadati</taxon>
        <taxon>Bacteroidota</taxon>
        <taxon>Flavobacteriia</taxon>
        <taxon>Flavobacteriales</taxon>
        <taxon>Weeksellaceae</taxon>
        <taxon>Profundicola</taxon>
    </lineage>
</organism>
<dbReference type="RefSeq" id="WP_304415851.1">
    <property type="nucleotide sequence ID" value="NZ_JANAIE010000001.1"/>
</dbReference>
<dbReference type="EMBL" id="JANCMU010000001">
    <property type="protein sequence ID" value="MDG4945594.1"/>
    <property type="molecule type" value="Genomic_DNA"/>
</dbReference>
<dbReference type="SUPFAM" id="SSF47413">
    <property type="entry name" value="lambda repressor-like DNA-binding domains"/>
    <property type="match status" value="1"/>
</dbReference>
<dbReference type="InterPro" id="IPR010982">
    <property type="entry name" value="Lambda_DNA-bd_dom_sf"/>
</dbReference>
<protein>
    <submittedName>
        <fullName evidence="3">Helix-turn-helix domain-containing protein</fullName>
    </submittedName>
</protein>
<dbReference type="InterPro" id="IPR001387">
    <property type="entry name" value="Cro/C1-type_HTH"/>
</dbReference>
<dbReference type="Pfam" id="PF01381">
    <property type="entry name" value="HTH_3"/>
    <property type="match status" value="1"/>
</dbReference>
<evidence type="ECO:0000313" key="3">
    <source>
        <dbReference type="EMBL" id="MDG4945594.1"/>
    </source>
</evidence>
<dbReference type="SMART" id="SM00530">
    <property type="entry name" value="HTH_XRE"/>
    <property type="match status" value="1"/>
</dbReference>
<dbReference type="PROSITE" id="PS50943">
    <property type="entry name" value="HTH_CROC1"/>
    <property type="match status" value="1"/>
</dbReference>
<dbReference type="PANTHER" id="PTHR46797:SF1">
    <property type="entry name" value="METHYLPHOSPHONATE SYNTHASE"/>
    <property type="match status" value="1"/>
</dbReference>
<feature type="domain" description="HTH cro/C1-type" evidence="2">
    <location>
        <begin position="24"/>
        <end position="78"/>
    </location>
</feature>
<accession>A0A9X4N2J9</accession>
<dbReference type="Gene3D" id="1.10.260.40">
    <property type="entry name" value="lambda repressor-like DNA-binding domains"/>
    <property type="match status" value="1"/>
</dbReference>
<evidence type="ECO:0000259" key="2">
    <source>
        <dbReference type="PROSITE" id="PS50943"/>
    </source>
</evidence>
<keyword evidence="1" id="KW-0238">DNA-binding</keyword>
<proteinExistence type="predicted"/>
<sequence>MEMIPENTIELLKQKTPVQVGNRLKSLRKSKGISQTFIAHKTGKDRQYIYKIETGKVNPTISTIALITLALNVSLEDIFKSL</sequence>
<dbReference type="PANTHER" id="PTHR46797">
    <property type="entry name" value="HTH-TYPE TRANSCRIPTIONAL REGULATOR"/>
    <property type="match status" value="1"/>
</dbReference>
<name>A0A9X4N2J9_9FLAO</name>
<dbReference type="GO" id="GO:0003700">
    <property type="term" value="F:DNA-binding transcription factor activity"/>
    <property type="evidence" value="ECO:0007669"/>
    <property type="project" value="TreeGrafter"/>
</dbReference>
<dbReference type="InterPro" id="IPR050807">
    <property type="entry name" value="TransReg_Diox_bact_type"/>
</dbReference>
<gene>
    <name evidence="3" type="ORF">NMK71_04140</name>
</gene>
<dbReference type="GO" id="GO:0003677">
    <property type="term" value="F:DNA binding"/>
    <property type="evidence" value="ECO:0007669"/>
    <property type="project" value="UniProtKB-KW"/>
</dbReference>
<comment type="caution">
    <text evidence="3">The sequence shown here is derived from an EMBL/GenBank/DDBJ whole genome shotgun (WGS) entry which is preliminary data.</text>
</comment>
<reference evidence="3" key="1">
    <citation type="submission" date="2022-07" db="EMBL/GenBank/DDBJ databases">
        <title>Description and genome-wide analysis of Profundicola chukchiensis gen. nov., sp. nov., marine bacteria isolated from bottom sediments of the Chukchi Sea.</title>
        <authorList>
            <person name="Romanenko L."/>
            <person name="Otstavnykh N."/>
            <person name="Kurilenko V."/>
            <person name="Eremeev V."/>
            <person name="Velansky P."/>
            <person name="Mikhailov V."/>
            <person name="Isaeva M."/>
        </authorList>
    </citation>
    <scope>NUCLEOTIDE SEQUENCE</scope>
    <source>
        <strain evidence="3">KMM 9713</strain>
    </source>
</reference>